<evidence type="ECO:0000256" key="1">
    <source>
        <dbReference type="ARBA" id="ARBA00008754"/>
    </source>
</evidence>
<dbReference type="PANTHER" id="PTHR30345">
    <property type="entry name" value="RIBOSE-5-PHOSPHATE ISOMERASE B"/>
    <property type="match status" value="1"/>
</dbReference>
<dbReference type="InterPro" id="IPR036569">
    <property type="entry name" value="RpiB_LacA_LacB_sf"/>
</dbReference>
<protein>
    <submittedName>
        <fullName evidence="3">Ribose-5-phosphate isomerase</fullName>
    </submittedName>
</protein>
<dbReference type="AlphaFoldDB" id="A0A328BGG2"/>
<dbReference type="Proteomes" id="UP000249524">
    <property type="component" value="Unassembled WGS sequence"/>
</dbReference>
<dbReference type="SUPFAM" id="SSF89623">
    <property type="entry name" value="Ribose/Galactose isomerase RpiB/AlsB"/>
    <property type="match status" value="1"/>
</dbReference>
<dbReference type="NCBIfam" id="TIGR00689">
    <property type="entry name" value="rpiB_lacA_lacB"/>
    <property type="match status" value="1"/>
</dbReference>
<gene>
    <name evidence="3" type="ORF">DJ019_08750</name>
</gene>
<dbReference type="RefSeq" id="WP_111275639.1">
    <property type="nucleotide sequence ID" value="NZ_QFYS01000003.1"/>
</dbReference>
<evidence type="ECO:0000313" key="4">
    <source>
        <dbReference type="Proteomes" id="UP000249524"/>
    </source>
</evidence>
<dbReference type="OrthoDB" id="1778624at2"/>
<name>A0A328BGG2_9CAUL</name>
<dbReference type="Pfam" id="PF02502">
    <property type="entry name" value="LacAB_rpiB"/>
    <property type="match status" value="1"/>
</dbReference>
<organism evidence="3 4">
    <name type="scientific">Phenylobacterium kunshanense</name>
    <dbReference type="NCBI Taxonomy" id="1445034"/>
    <lineage>
        <taxon>Bacteria</taxon>
        <taxon>Pseudomonadati</taxon>
        <taxon>Pseudomonadota</taxon>
        <taxon>Alphaproteobacteria</taxon>
        <taxon>Caulobacterales</taxon>
        <taxon>Caulobacteraceae</taxon>
        <taxon>Phenylobacterium</taxon>
    </lineage>
</organism>
<dbReference type="GO" id="GO:0016861">
    <property type="term" value="F:intramolecular oxidoreductase activity, interconverting aldoses and ketoses"/>
    <property type="evidence" value="ECO:0007669"/>
    <property type="project" value="UniProtKB-ARBA"/>
</dbReference>
<evidence type="ECO:0000256" key="2">
    <source>
        <dbReference type="PIRSR" id="PIRSR005384-1"/>
    </source>
</evidence>
<keyword evidence="4" id="KW-1185">Reference proteome</keyword>
<keyword evidence="3" id="KW-0413">Isomerase</keyword>
<evidence type="ECO:0000313" key="3">
    <source>
        <dbReference type="EMBL" id="RAK66330.1"/>
    </source>
</evidence>
<feature type="active site" description="Proton donor" evidence="2">
    <location>
        <position position="111"/>
    </location>
</feature>
<dbReference type="PIRSF" id="PIRSF005384">
    <property type="entry name" value="RpiB_LacA_B"/>
    <property type="match status" value="1"/>
</dbReference>
<dbReference type="PANTHER" id="PTHR30345:SF0">
    <property type="entry name" value="DNA DAMAGE-REPAIR_TOLERATION PROTEIN DRT102"/>
    <property type="match status" value="1"/>
</dbReference>
<comment type="similarity">
    <text evidence="1">Belongs to the LacAB/RpiB family.</text>
</comment>
<dbReference type="InterPro" id="IPR003500">
    <property type="entry name" value="RpiB_LacA_LacB"/>
</dbReference>
<dbReference type="GO" id="GO:0005975">
    <property type="term" value="P:carbohydrate metabolic process"/>
    <property type="evidence" value="ECO:0007669"/>
    <property type="project" value="InterPro"/>
</dbReference>
<accession>A0A328BGG2</accession>
<sequence>MSEAERPGRLTNKPICVGSDHRGFALKTRLADWLKTHGYEVTDCGADGGAERVDAMDHALRLVDEIRAGRSDFAIGICGSGQMMAMTANRFPFMRATLLHTPAESGPAREHGDANMLVLGADNTDGAVAEQILEAFLATPALGDRYAARRERLAKLDIQSR</sequence>
<dbReference type="EMBL" id="QFYS01000003">
    <property type="protein sequence ID" value="RAK66330.1"/>
    <property type="molecule type" value="Genomic_DNA"/>
</dbReference>
<comment type="caution">
    <text evidence="3">The sequence shown here is derived from an EMBL/GenBank/DDBJ whole genome shotgun (WGS) entry which is preliminary data.</text>
</comment>
<proteinExistence type="inferred from homology"/>
<reference evidence="3 4" key="1">
    <citation type="submission" date="2018-05" db="EMBL/GenBank/DDBJ databases">
        <authorList>
            <person name="Lanie J.A."/>
            <person name="Ng W.-L."/>
            <person name="Kazmierczak K.M."/>
            <person name="Andrzejewski T.M."/>
            <person name="Davidsen T.M."/>
            <person name="Wayne K.J."/>
            <person name="Tettelin H."/>
            <person name="Glass J.I."/>
            <person name="Rusch D."/>
            <person name="Podicherti R."/>
            <person name="Tsui H.-C.T."/>
            <person name="Winkler M.E."/>
        </authorList>
    </citation>
    <scope>NUCLEOTIDE SEQUENCE [LARGE SCALE GENOMIC DNA]</scope>
    <source>
        <strain evidence="3 4">BUT-10</strain>
    </source>
</reference>
<dbReference type="Gene3D" id="3.40.1400.10">
    <property type="entry name" value="Sugar-phosphate isomerase, RpiB/LacA/LacB"/>
    <property type="match status" value="1"/>
</dbReference>
<feature type="active site" description="Proton acceptor" evidence="2">
    <location>
        <position position="78"/>
    </location>
</feature>